<feature type="non-terminal residue" evidence="2">
    <location>
        <position position="1"/>
    </location>
</feature>
<accession>A0A151K0L3</accession>
<evidence type="ECO:0000313" key="3">
    <source>
        <dbReference type="Proteomes" id="UP000078541"/>
    </source>
</evidence>
<name>A0A151K0L3_9HYME</name>
<feature type="region of interest" description="Disordered" evidence="1">
    <location>
        <begin position="87"/>
        <end position="180"/>
    </location>
</feature>
<evidence type="ECO:0000256" key="1">
    <source>
        <dbReference type="SAM" id="MobiDB-lite"/>
    </source>
</evidence>
<dbReference type="Proteomes" id="UP000078541">
    <property type="component" value="Unassembled WGS sequence"/>
</dbReference>
<sequence length="256" mass="28728">SSDRANGRVSETLGKAAQGSASLGRIRLPNIQASSNAACRCHGAKIHVKSRDRSMRLYRLRATAKADELENFYELVKNLFTIDSALAFTSPPRPGARSFAKGITTRRRERRQTDGKGDAEGKRTAKKERETVRDGEGEKGEKQEKKEEEEERRGVRDRDTTTARAKTAGGGRGFLAAARRTRVLATVARFDDEDKEDVDERAGRRLALSRYEKKEAEDRPREFDIIRRRKSANPTGKSAARRASRLTLGSQRSRPR</sequence>
<reference evidence="2 3" key="1">
    <citation type="submission" date="2016-03" db="EMBL/GenBank/DDBJ databases">
        <title>Trachymyrmex septentrionalis WGS genome.</title>
        <authorList>
            <person name="Nygaard S."/>
            <person name="Hu H."/>
            <person name="Boomsma J."/>
            <person name="Zhang G."/>
        </authorList>
    </citation>
    <scope>NUCLEOTIDE SEQUENCE [LARGE SCALE GENOMIC DNA]</scope>
    <source>
        <strain evidence="2">Tsep2-gDNA-1</strain>
        <tissue evidence="2">Whole body</tissue>
    </source>
</reference>
<feature type="compositionally biased region" description="Basic and acidic residues" evidence="1">
    <location>
        <begin position="111"/>
        <end position="161"/>
    </location>
</feature>
<keyword evidence="3" id="KW-1185">Reference proteome</keyword>
<proteinExistence type="predicted"/>
<dbReference type="EMBL" id="KQ981248">
    <property type="protein sequence ID" value="KYN44239.1"/>
    <property type="molecule type" value="Genomic_DNA"/>
</dbReference>
<organism evidence="2 3">
    <name type="scientific">Trachymyrmex septentrionalis</name>
    <dbReference type="NCBI Taxonomy" id="34720"/>
    <lineage>
        <taxon>Eukaryota</taxon>
        <taxon>Metazoa</taxon>
        <taxon>Ecdysozoa</taxon>
        <taxon>Arthropoda</taxon>
        <taxon>Hexapoda</taxon>
        <taxon>Insecta</taxon>
        <taxon>Pterygota</taxon>
        <taxon>Neoptera</taxon>
        <taxon>Endopterygota</taxon>
        <taxon>Hymenoptera</taxon>
        <taxon>Apocrita</taxon>
        <taxon>Aculeata</taxon>
        <taxon>Formicoidea</taxon>
        <taxon>Formicidae</taxon>
        <taxon>Myrmicinae</taxon>
        <taxon>Trachymyrmex</taxon>
    </lineage>
</organism>
<protein>
    <submittedName>
        <fullName evidence="2">Uncharacterized protein</fullName>
    </submittedName>
</protein>
<evidence type="ECO:0000313" key="2">
    <source>
        <dbReference type="EMBL" id="KYN44239.1"/>
    </source>
</evidence>
<gene>
    <name evidence="2" type="ORF">ALC56_01301</name>
</gene>
<feature type="region of interest" description="Disordered" evidence="1">
    <location>
        <begin position="213"/>
        <end position="256"/>
    </location>
</feature>
<feature type="compositionally biased region" description="Basic and acidic residues" evidence="1">
    <location>
        <begin position="213"/>
        <end position="226"/>
    </location>
</feature>
<dbReference type="AlphaFoldDB" id="A0A151K0L3"/>
<feature type="compositionally biased region" description="Polar residues" evidence="1">
    <location>
        <begin position="247"/>
        <end position="256"/>
    </location>
</feature>